<dbReference type="PANTHER" id="PTHR30582">
    <property type="entry name" value="L,D-TRANSPEPTIDASE"/>
    <property type="match status" value="1"/>
</dbReference>
<dbReference type="EMBL" id="FUXZ01000003">
    <property type="protein sequence ID" value="SKA61570.1"/>
    <property type="molecule type" value="Genomic_DNA"/>
</dbReference>
<organism evidence="10 11">
    <name type="scientific">Eubacterium uniforme</name>
    <dbReference type="NCBI Taxonomy" id="39495"/>
    <lineage>
        <taxon>Bacteria</taxon>
        <taxon>Bacillati</taxon>
        <taxon>Bacillota</taxon>
        <taxon>Clostridia</taxon>
        <taxon>Eubacteriales</taxon>
        <taxon>Eubacteriaceae</taxon>
        <taxon>Eubacterium</taxon>
    </lineage>
</organism>
<dbReference type="GO" id="GO:0071555">
    <property type="term" value="P:cell wall organization"/>
    <property type="evidence" value="ECO:0007669"/>
    <property type="project" value="UniProtKB-UniRule"/>
</dbReference>
<keyword evidence="8" id="KW-0812">Transmembrane</keyword>
<comment type="pathway">
    <text evidence="1 6">Cell wall biogenesis; peptidoglycan biosynthesis.</text>
</comment>
<evidence type="ECO:0000313" key="10">
    <source>
        <dbReference type="EMBL" id="SKA61570.1"/>
    </source>
</evidence>
<evidence type="ECO:0000256" key="2">
    <source>
        <dbReference type="ARBA" id="ARBA00022679"/>
    </source>
</evidence>
<evidence type="ECO:0000259" key="9">
    <source>
        <dbReference type="PROSITE" id="PS52029"/>
    </source>
</evidence>
<dbReference type="InterPro" id="IPR038054">
    <property type="entry name" value="LD_TPept-like_central_sf"/>
</dbReference>
<evidence type="ECO:0000256" key="5">
    <source>
        <dbReference type="ARBA" id="ARBA00023316"/>
    </source>
</evidence>
<keyword evidence="3 6" id="KW-0133">Cell shape</keyword>
<dbReference type="CDD" id="cd16913">
    <property type="entry name" value="YkuD_like"/>
    <property type="match status" value="1"/>
</dbReference>
<dbReference type="AlphaFoldDB" id="A0A1T4V9B8"/>
<keyword evidence="11" id="KW-1185">Reference proteome</keyword>
<evidence type="ECO:0000256" key="7">
    <source>
        <dbReference type="SAM" id="MobiDB-lite"/>
    </source>
</evidence>
<feature type="region of interest" description="Disordered" evidence="7">
    <location>
        <begin position="1"/>
        <end position="127"/>
    </location>
</feature>
<evidence type="ECO:0000256" key="3">
    <source>
        <dbReference type="ARBA" id="ARBA00022960"/>
    </source>
</evidence>
<keyword evidence="8" id="KW-1133">Transmembrane helix</keyword>
<dbReference type="Gene3D" id="2.40.440.10">
    <property type="entry name" value="L,D-transpeptidase catalytic domain-like"/>
    <property type="match status" value="1"/>
</dbReference>
<reference evidence="10 11" key="1">
    <citation type="submission" date="2017-02" db="EMBL/GenBank/DDBJ databases">
        <authorList>
            <person name="Peterson S.W."/>
        </authorList>
    </citation>
    <scope>NUCLEOTIDE SEQUENCE [LARGE SCALE GENOMIC DNA]</scope>
    <source>
        <strain evidence="10 11">ATCC 35992</strain>
    </source>
</reference>
<dbReference type="GO" id="GO:0016740">
    <property type="term" value="F:transferase activity"/>
    <property type="evidence" value="ECO:0007669"/>
    <property type="project" value="UniProtKB-KW"/>
</dbReference>
<dbReference type="InterPro" id="IPR050979">
    <property type="entry name" value="LD-transpeptidase"/>
</dbReference>
<dbReference type="SUPFAM" id="SSF141523">
    <property type="entry name" value="L,D-transpeptidase catalytic domain-like"/>
    <property type="match status" value="1"/>
</dbReference>
<dbReference type="GO" id="GO:0005576">
    <property type="term" value="C:extracellular region"/>
    <property type="evidence" value="ECO:0007669"/>
    <property type="project" value="TreeGrafter"/>
</dbReference>
<dbReference type="PANTHER" id="PTHR30582:SF33">
    <property type="entry name" value="EXPORTED PROTEIN"/>
    <property type="match status" value="1"/>
</dbReference>
<dbReference type="GO" id="GO:0008360">
    <property type="term" value="P:regulation of cell shape"/>
    <property type="evidence" value="ECO:0007669"/>
    <property type="project" value="UniProtKB-UniRule"/>
</dbReference>
<evidence type="ECO:0000256" key="1">
    <source>
        <dbReference type="ARBA" id="ARBA00004752"/>
    </source>
</evidence>
<sequence length="618" mass="71144">MNKVSKSEEVKVEGKTEEVKIEAVKAEETKTESTNVKAEEKKSEEKKVEAEDNKKPEDKKESDDKKKSEDKKEEKTENKKTDDNKTEDKKEEKKTDKEDTKKTEEKKEPENKKDENKKTEQNDNEVKVDYVNHAASEESDEEKGAKAKKKKKFIIASVSSAVAVLAVTVGGMMFYVNSNSKYFDKGSKINNIDIGGMTIEEAKNTLVDFENNYKISVVFNDSKKVIDGSSMGFKFVDESNIDDCLKEQNKDTFFNKLLSKGKKNFDLEYSFEDAKLNNILDKMEEFDKAKMVAPVDAHLEMEDGDFVIEKEILGNTMDITKATLAIDEAIREAKEEVDLNEFYEKPEVYSDDANLIKKKDNLNELIGVKITYKLPNDKEKVLDGKTLKKWLKKDEDGNYYKNKKKWNKKLTEYVDKLASEVDTVYKEHEFKTNAGDVIFLRAEGYYGYLIDKENEVKQLKKELKEGVNVEREPVFTRKEAAPYDDNYGFGKNYIEISIAKQHMWIYKDGKVALETDVVTGKNDGKHETSKGAFYAFDKRTNKKLTGEIKNGRPEYIVWVKNWIRVTNYGIGIHETSYRNRFGGNIWRRNGSHGCINCPAKTMPKIYEIVDTNMPIAIY</sequence>
<feature type="domain" description="L,D-TPase catalytic" evidence="9">
    <location>
        <begin position="492"/>
        <end position="618"/>
    </location>
</feature>
<accession>A0A1T4V9B8</accession>
<keyword evidence="4 6" id="KW-0573">Peptidoglycan synthesis</keyword>
<evidence type="ECO:0000256" key="4">
    <source>
        <dbReference type="ARBA" id="ARBA00022984"/>
    </source>
</evidence>
<dbReference type="Proteomes" id="UP000190814">
    <property type="component" value="Unassembled WGS sequence"/>
</dbReference>
<keyword evidence="10" id="KW-0378">Hydrolase</keyword>
<dbReference type="InterPro" id="IPR038063">
    <property type="entry name" value="Transpep_catalytic_dom"/>
</dbReference>
<dbReference type="InterPro" id="IPR022029">
    <property type="entry name" value="YoaR-like_PG-bd"/>
</dbReference>
<dbReference type="Gene3D" id="3.10.20.800">
    <property type="match status" value="1"/>
</dbReference>
<gene>
    <name evidence="10" type="ORF">SAMN02745111_00498</name>
</gene>
<protein>
    <submittedName>
        <fullName evidence="10">Glycosyl hydrolases family 35</fullName>
    </submittedName>
</protein>
<evidence type="ECO:0000256" key="6">
    <source>
        <dbReference type="PROSITE-ProRule" id="PRU01373"/>
    </source>
</evidence>
<feature type="transmembrane region" description="Helical" evidence="8">
    <location>
        <begin position="153"/>
        <end position="176"/>
    </location>
</feature>
<evidence type="ECO:0000313" key="11">
    <source>
        <dbReference type="Proteomes" id="UP000190814"/>
    </source>
</evidence>
<dbReference type="Pfam" id="PF03734">
    <property type="entry name" value="YkuD"/>
    <property type="match status" value="1"/>
</dbReference>
<dbReference type="UniPathway" id="UPA00219"/>
<keyword evidence="2" id="KW-0808">Transferase</keyword>
<name>A0A1T4V9B8_9FIRM</name>
<dbReference type="Pfam" id="PF12229">
    <property type="entry name" value="PG_binding_4"/>
    <property type="match status" value="1"/>
</dbReference>
<evidence type="ECO:0000256" key="8">
    <source>
        <dbReference type="SAM" id="Phobius"/>
    </source>
</evidence>
<dbReference type="GO" id="GO:0071972">
    <property type="term" value="F:peptidoglycan L,D-transpeptidase activity"/>
    <property type="evidence" value="ECO:0007669"/>
    <property type="project" value="TreeGrafter"/>
</dbReference>
<dbReference type="PROSITE" id="PS52029">
    <property type="entry name" value="LD_TPASE"/>
    <property type="match status" value="1"/>
</dbReference>
<proteinExistence type="predicted"/>
<feature type="active site" description="Proton donor/acceptor" evidence="6">
    <location>
        <position position="573"/>
    </location>
</feature>
<dbReference type="InterPro" id="IPR005490">
    <property type="entry name" value="LD_TPept_cat_dom"/>
</dbReference>
<feature type="active site" description="Nucleophile" evidence="6">
    <location>
        <position position="594"/>
    </location>
</feature>
<keyword evidence="5 6" id="KW-0961">Cell wall biogenesis/degradation</keyword>
<keyword evidence="8" id="KW-0472">Membrane</keyword>
<dbReference type="STRING" id="39495.SAMN02745111_00498"/>
<dbReference type="GO" id="GO:0018104">
    <property type="term" value="P:peptidoglycan-protein cross-linking"/>
    <property type="evidence" value="ECO:0007669"/>
    <property type="project" value="TreeGrafter"/>
</dbReference>
<dbReference type="SUPFAM" id="SSF143985">
    <property type="entry name" value="L,D-transpeptidase pre-catalytic domain-like"/>
    <property type="match status" value="1"/>
</dbReference>